<dbReference type="OrthoDB" id="5565075at2759"/>
<keyword evidence="9" id="KW-1185">Reference proteome</keyword>
<name>A0A653CJ19_CALMS</name>
<dbReference type="SUPFAM" id="SSF50494">
    <property type="entry name" value="Trypsin-like serine proteases"/>
    <property type="match status" value="1"/>
</dbReference>
<comment type="subcellular location">
    <subcellularLocation>
        <location evidence="1">Secreted</location>
        <location evidence="1">Extracellular space</location>
    </subcellularLocation>
</comment>
<evidence type="ECO:0000259" key="7">
    <source>
        <dbReference type="PROSITE" id="PS50240"/>
    </source>
</evidence>
<reference evidence="8 9" key="1">
    <citation type="submission" date="2019-01" db="EMBL/GenBank/DDBJ databases">
        <authorList>
            <person name="Sayadi A."/>
        </authorList>
    </citation>
    <scope>NUCLEOTIDE SEQUENCE [LARGE SCALE GENOMIC DNA]</scope>
</reference>
<protein>
    <recommendedName>
        <fullName evidence="7">Peptidase S1 domain-containing protein</fullName>
    </recommendedName>
</protein>
<dbReference type="AlphaFoldDB" id="A0A653CJ19"/>
<dbReference type="EMBL" id="CAACVG010007796">
    <property type="protein sequence ID" value="VEN47090.1"/>
    <property type="molecule type" value="Genomic_DNA"/>
</dbReference>
<keyword evidence="4" id="KW-0720">Serine protease</keyword>
<dbReference type="InterPro" id="IPR001254">
    <property type="entry name" value="Trypsin_dom"/>
</dbReference>
<dbReference type="PRINTS" id="PR00722">
    <property type="entry name" value="CHYMOTRYPSIN"/>
</dbReference>
<keyword evidence="3" id="KW-0378">Hydrolase</keyword>
<dbReference type="InterPro" id="IPR051487">
    <property type="entry name" value="Ser/Thr_Proteases_Immune/Dev"/>
</dbReference>
<dbReference type="GO" id="GO:0004252">
    <property type="term" value="F:serine-type endopeptidase activity"/>
    <property type="evidence" value="ECO:0007669"/>
    <property type="project" value="InterPro"/>
</dbReference>
<accession>A0A653CJ19</accession>
<evidence type="ECO:0000313" key="9">
    <source>
        <dbReference type="Proteomes" id="UP000410492"/>
    </source>
</evidence>
<dbReference type="CDD" id="cd00190">
    <property type="entry name" value="Tryp_SPc"/>
    <property type="match status" value="1"/>
</dbReference>
<dbReference type="InterPro" id="IPR001314">
    <property type="entry name" value="Peptidase_S1A"/>
</dbReference>
<feature type="domain" description="Peptidase S1" evidence="7">
    <location>
        <begin position="1"/>
        <end position="188"/>
    </location>
</feature>
<evidence type="ECO:0000256" key="3">
    <source>
        <dbReference type="ARBA" id="ARBA00022801"/>
    </source>
</evidence>
<dbReference type="FunFam" id="2.40.10.10:FF:000036">
    <property type="entry name" value="Trypsin beta"/>
    <property type="match status" value="1"/>
</dbReference>
<dbReference type="PROSITE" id="PS50240">
    <property type="entry name" value="TRYPSIN_DOM"/>
    <property type="match status" value="1"/>
</dbReference>
<proteinExistence type="inferred from homology"/>
<dbReference type="GO" id="GO:0005576">
    <property type="term" value="C:extracellular region"/>
    <property type="evidence" value="ECO:0007669"/>
    <property type="project" value="UniProtKB-SubCell"/>
</dbReference>
<dbReference type="Gene3D" id="2.40.10.10">
    <property type="entry name" value="Trypsin-like serine proteases"/>
    <property type="match status" value="1"/>
</dbReference>
<dbReference type="GO" id="GO:0006508">
    <property type="term" value="P:proteolysis"/>
    <property type="evidence" value="ECO:0007669"/>
    <property type="project" value="UniProtKB-KW"/>
</dbReference>
<dbReference type="InterPro" id="IPR009003">
    <property type="entry name" value="Peptidase_S1_PA"/>
</dbReference>
<evidence type="ECO:0000313" key="8">
    <source>
        <dbReference type="EMBL" id="VEN47090.1"/>
    </source>
</evidence>
<dbReference type="Proteomes" id="UP000410492">
    <property type="component" value="Unassembled WGS sequence"/>
</dbReference>
<comment type="similarity">
    <text evidence="6">Belongs to the peptidase S1 family. CLIP subfamily.</text>
</comment>
<evidence type="ECO:0000256" key="2">
    <source>
        <dbReference type="ARBA" id="ARBA00022670"/>
    </source>
</evidence>
<evidence type="ECO:0000256" key="4">
    <source>
        <dbReference type="ARBA" id="ARBA00022825"/>
    </source>
</evidence>
<keyword evidence="2" id="KW-0645">Protease</keyword>
<dbReference type="PANTHER" id="PTHR24256">
    <property type="entry name" value="TRYPTASE-RELATED"/>
    <property type="match status" value="1"/>
</dbReference>
<gene>
    <name evidence="8" type="ORF">CALMAC_LOCUS8969</name>
</gene>
<dbReference type="SMART" id="SM00020">
    <property type="entry name" value="Tryp_SPc"/>
    <property type="match status" value="1"/>
</dbReference>
<dbReference type="InterPro" id="IPR043504">
    <property type="entry name" value="Peptidase_S1_PA_chymotrypsin"/>
</dbReference>
<sequence>MELIFGAHNVTDNSEETQVRRTSTEFNVHPDWNWSLKQGDVALVKLSEPVTENEYIKIIRLHSGNETYAGEQGMLAGWGITSNNQRTVTPLLHEVAMTIMSNEECAAVSASYKAFMKPNLLCTSGLEHGVKVGFCKGDSGGPLVVGKDADSWLQVGIVSFGQTNCETGLPAVFERVTKYLEWVEKNSDVLTN</sequence>
<keyword evidence="5" id="KW-1015">Disulfide bond</keyword>
<evidence type="ECO:0000256" key="6">
    <source>
        <dbReference type="ARBA" id="ARBA00024195"/>
    </source>
</evidence>
<evidence type="ECO:0000256" key="1">
    <source>
        <dbReference type="ARBA" id="ARBA00004239"/>
    </source>
</evidence>
<organism evidence="8 9">
    <name type="scientific">Callosobruchus maculatus</name>
    <name type="common">Southern cowpea weevil</name>
    <name type="synonym">Pulse bruchid</name>
    <dbReference type="NCBI Taxonomy" id="64391"/>
    <lineage>
        <taxon>Eukaryota</taxon>
        <taxon>Metazoa</taxon>
        <taxon>Ecdysozoa</taxon>
        <taxon>Arthropoda</taxon>
        <taxon>Hexapoda</taxon>
        <taxon>Insecta</taxon>
        <taxon>Pterygota</taxon>
        <taxon>Neoptera</taxon>
        <taxon>Endopterygota</taxon>
        <taxon>Coleoptera</taxon>
        <taxon>Polyphaga</taxon>
        <taxon>Cucujiformia</taxon>
        <taxon>Chrysomeloidea</taxon>
        <taxon>Chrysomelidae</taxon>
        <taxon>Bruchinae</taxon>
        <taxon>Bruchini</taxon>
        <taxon>Callosobruchus</taxon>
    </lineage>
</organism>
<evidence type="ECO:0000256" key="5">
    <source>
        <dbReference type="ARBA" id="ARBA00023157"/>
    </source>
</evidence>
<dbReference type="Pfam" id="PF00089">
    <property type="entry name" value="Trypsin"/>
    <property type="match status" value="1"/>
</dbReference>